<organism evidence="7 8">
    <name type="scientific">Labrus bergylta</name>
    <name type="common">ballan wrasse</name>
    <dbReference type="NCBI Taxonomy" id="56723"/>
    <lineage>
        <taxon>Eukaryota</taxon>
        <taxon>Metazoa</taxon>
        <taxon>Chordata</taxon>
        <taxon>Craniata</taxon>
        <taxon>Vertebrata</taxon>
        <taxon>Euteleostomi</taxon>
        <taxon>Actinopterygii</taxon>
        <taxon>Neopterygii</taxon>
        <taxon>Teleostei</taxon>
        <taxon>Neoteleostei</taxon>
        <taxon>Acanthomorphata</taxon>
        <taxon>Eupercaria</taxon>
        <taxon>Labriformes</taxon>
        <taxon>Labridae</taxon>
        <taxon>Labrus</taxon>
    </lineage>
</organism>
<keyword evidence="3" id="KW-0202">Cytokine</keyword>
<dbReference type="GO" id="GO:0016020">
    <property type="term" value="C:membrane"/>
    <property type="evidence" value="ECO:0007669"/>
    <property type="project" value="UniProtKB-SubCell"/>
</dbReference>
<comment type="similarity">
    <text evidence="2">Belongs to the tumor necrosis factor family.</text>
</comment>
<dbReference type="GO" id="GO:0006955">
    <property type="term" value="P:immune response"/>
    <property type="evidence" value="ECO:0007669"/>
    <property type="project" value="InterPro"/>
</dbReference>
<dbReference type="PANTHER" id="PTHR11471:SF57">
    <property type="entry name" value="CD154"/>
    <property type="match status" value="1"/>
</dbReference>
<evidence type="ECO:0000256" key="2">
    <source>
        <dbReference type="ARBA" id="ARBA00008670"/>
    </source>
</evidence>
<dbReference type="PROSITE" id="PS50049">
    <property type="entry name" value="THD_2"/>
    <property type="match status" value="1"/>
</dbReference>
<reference evidence="7" key="2">
    <citation type="submission" date="2025-09" db="UniProtKB">
        <authorList>
            <consortium name="Ensembl"/>
        </authorList>
    </citation>
    <scope>IDENTIFICATION</scope>
</reference>
<dbReference type="GeneID" id="109985492"/>
<proteinExistence type="inferred from homology"/>
<dbReference type="STRING" id="56723.ENSLBEP00000013321"/>
<name>A0A3Q3F0N8_9LABR</name>
<comment type="subcellular location">
    <subcellularLocation>
        <location evidence="1">Membrane</location>
    </subcellularLocation>
</comment>
<feature type="domain" description="THD" evidence="6">
    <location>
        <begin position="99"/>
        <end position="238"/>
    </location>
</feature>
<keyword evidence="8" id="KW-1185">Reference proteome</keyword>
<dbReference type="InterPro" id="IPR008983">
    <property type="entry name" value="Tumour_necrosis_fac-like_dom"/>
</dbReference>
<dbReference type="GO" id="GO:0005164">
    <property type="term" value="F:tumor necrosis factor receptor binding"/>
    <property type="evidence" value="ECO:0007669"/>
    <property type="project" value="InterPro"/>
</dbReference>
<accession>A0A3Q3F0N8</accession>
<keyword evidence="5" id="KW-1133">Transmembrane helix</keyword>
<dbReference type="AlphaFoldDB" id="A0A3Q3F0N8"/>
<dbReference type="CTD" id="959"/>
<keyword evidence="4 5" id="KW-0472">Membrane</keyword>
<dbReference type="PANTHER" id="PTHR11471">
    <property type="entry name" value="TUMOR NECROSIS FACTOR FAMILY MEMBER"/>
    <property type="match status" value="1"/>
</dbReference>
<evidence type="ECO:0000259" key="6">
    <source>
        <dbReference type="PROSITE" id="PS50049"/>
    </source>
</evidence>
<dbReference type="SUPFAM" id="SSF49842">
    <property type="entry name" value="TNF-like"/>
    <property type="match status" value="1"/>
</dbReference>
<sequence>MINTYQTSLAPPPIPPRHNGSHSVFIPAPAPSKGHSKVLLQFVLGVVLLQLFLSIVGFIFLSSNVKKEHFSSAEVNPKMSLLLSEQKKGPSSERTDKALASMVVSQKARTQTSTAGYLQWDEKHSDLRNISLFSPTQLAIQKSGKYYVYSKVTFSKGDPGRPLTSWIMLRKSMTDKDEVAMKAYCNLDSHRGSVPNLCTATQGGVVTLESGNQLSVWVQDCSLVDYEEGATAFGMYEL</sequence>
<feature type="transmembrane region" description="Helical" evidence="5">
    <location>
        <begin position="38"/>
        <end position="61"/>
    </location>
</feature>
<evidence type="ECO:0000313" key="7">
    <source>
        <dbReference type="Ensembl" id="ENSLBEP00000013321.1"/>
    </source>
</evidence>
<dbReference type="SMART" id="SM00207">
    <property type="entry name" value="TNF"/>
    <property type="match status" value="1"/>
</dbReference>
<evidence type="ECO:0000256" key="1">
    <source>
        <dbReference type="ARBA" id="ARBA00004370"/>
    </source>
</evidence>
<dbReference type="Pfam" id="PF00229">
    <property type="entry name" value="TNF"/>
    <property type="match status" value="1"/>
</dbReference>
<keyword evidence="5" id="KW-0812">Transmembrane</keyword>
<dbReference type="Ensembl" id="ENSLBET00000014022.1">
    <property type="protein sequence ID" value="ENSLBEP00000013321.1"/>
    <property type="gene ID" value="ENSLBEG00000010265.1"/>
</dbReference>
<evidence type="ECO:0000313" key="8">
    <source>
        <dbReference type="Proteomes" id="UP000261660"/>
    </source>
</evidence>
<dbReference type="OrthoDB" id="8667946at2759"/>
<evidence type="ECO:0000256" key="3">
    <source>
        <dbReference type="ARBA" id="ARBA00022514"/>
    </source>
</evidence>
<evidence type="ECO:0000256" key="4">
    <source>
        <dbReference type="ARBA" id="ARBA00023136"/>
    </source>
</evidence>
<dbReference type="GO" id="GO:0005615">
    <property type="term" value="C:extracellular space"/>
    <property type="evidence" value="ECO:0007669"/>
    <property type="project" value="UniProtKB-KW"/>
</dbReference>
<dbReference type="GeneTree" id="ENSGT00510000051633"/>
<dbReference type="RefSeq" id="XP_020491507.1">
    <property type="nucleotide sequence ID" value="XM_020635851.3"/>
</dbReference>
<dbReference type="InterPro" id="IPR006052">
    <property type="entry name" value="TNF_dom"/>
</dbReference>
<protein>
    <submittedName>
        <fullName evidence="7">CD40 ligand</fullName>
    </submittedName>
</protein>
<dbReference type="InParanoid" id="A0A3Q3F0N8"/>
<evidence type="ECO:0000256" key="5">
    <source>
        <dbReference type="SAM" id="Phobius"/>
    </source>
</evidence>
<dbReference type="Proteomes" id="UP000261660">
    <property type="component" value="Unplaced"/>
</dbReference>
<reference evidence="7" key="1">
    <citation type="submission" date="2025-08" db="UniProtKB">
        <authorList>
            <consortium name="Ensembl"/>
        </authorList>
    </citation>
    <scope>IDENTIFICATION</scope>
</reference>
<dbReference type="GO" id="GO:0005125">
    <property type="term" value="F:cytokine activity"/>
    <property type="evidence" value="ECO:0007669"/>
    <property type="project" value="UniProtKB-KW"/>
</dbReference>
<dbReference type="Gene3D" id="2.60.120.40">
    <property type="match status" value="1"/>
</dbReference>
<dbReference type="FunCoup" id="A0A3Q3F0N8">
    <property type="interactions" value="1051"/>
</dbReference>